<accession>A0A284VT93</accession>
<dbReference type="InterPro" id="IPR036388">
    <property type="entry name" value="WH-like_DNA-bd_sf"/>
</dbReference>
<proteinExistence type="predicted"/>
<organism evidence="2 3">
    <name type="scientific">Candidatus Methanoperedens nitratireducens</name>
    <dbReference type="NCBI Taxonomy" id="1392998"/>
    <lineage>
        <taxon>Archaea</taxon>
        <taxon>Methanobacteriati</taxon>
        <taxon>Methanobacteriota</taxon>
        <taxon>Stenosarchaea group</taxon>
        <taxon>Methanomicrobia</taxon>
        <taxon>Methanosarcinales</taxon>
        <taxon>ANME-2 cluster</taxon>
        <taxon>Candidatus Methanoperedentaceae</taxon>
        <taxon>Candidatus Methanoperedens</taxon>
    </lineage>
</organism>
<protein>
    <recommendedName>
        <fullName evidence="1">ArnR1-like winged helix-turn-helix domain-containing protein</fullName>
    </recommendedName>
</protein>
<dbReference type="InterPro" id="IPR038723">
    <property type="entry name" value="ArnR1-like_HTH"/>
</dbReference>
<gene>
    <name evidence="2" type="ORF">MNV_750020</name>
</gene>
<dbReference type="SUPFAM" id="SSF46785">
    <property type="entry name" value="Winged helix' DNA-binding domain"/>
    <property type="match status" value="1"/>
</dbReference>
<keyword evidence="3" id="KW-1185">Reference proteome</keyword>
<dbReference type="STRING" id="1392998.ANME2D_00929"/>
<name>A0A284VT93_9EURY</name>
<dbReference type="EMBL" id="FZMP01000224">
    <property type="protein sequence ID" value="SNQ62505.1"/>
    <property type="molecule type" value="Genomic_DNA"/>
</dbReference>
<dbReference type="InterPro" id="IPR036390">
    <property type="entry name" value="WH_DNA-bd_sf"/>
</dbReference>
<dbReference type="AlphaFoldDB" id="A0A284VT93"/>
<dbReference type="Gene3D" id="1.10.10.10">
    <property type="entry name" value="Winged helix-like DNA-binding domain superfamily/Winged helix DNA-binding domain"/>
    <property type="match status" value="1"/>
</dbReference>
<dbReference type="RefSeq" id="WP_096207057.1">
    <property type="nucleotide sequence ID" value="NZ_FZMP01000224.1"/>
</dbReference>
<reference evidence="3" key="1">
    <citation type="submission" date="2017-06" db="EMBL/GenBank/DDBJ databases">
        <authorList>
            <person name="Cremers G."/>
        </authorList>
    </citation>
    <scope>NUCLEOTIDE SEQUENCE [LARGE SCALE GENOMIC DNA]</scope>
</reference>
<feature type="domain" description="ArnR1-like winged helix-turn-helix" evidence="1">
    <location>
        <begin position="2"/>
        <end position="72"/>
    </location>
</feature>
<evidence type="ECO:0000313" key="2">
    <source>
        <dbReference type="EMBL" id="SNQ62505.1"/>
    </source>
</evidence>
<evidence type="ECO:0000259" key="1">
    <source>
        <dbReference type="Pfam" id="PF14947"/>
    </source>
</evidence>
<dbReference type="Proteomes" id="UP000218615">
    <property type="component" value="Unassembled WGS sequence"/>
</dbReference>
<sequence>MRRSKIDIIIDVLEVAKMGVNKTSVVYRTNLNFKLADKYLELLKNQGLVENKLDKYITTDKGKIFLEKAREITLQL</sequence>
<dbReference type="OrthoDB" id="140255at2157"/>
<dbReference type="Pfam" id="PF14947">
    <property type="entry name" value="HTH_45"/>
    <property type="match status" value="1"/>
</dbReference>
<evidence type="ECO:0000313" key="3">
    <source>
        <dbReference type="Proteomes" id="UP000218615"/>
    </source>
</evidence>